<dbReference type="GO" id="GO:0005524">
    <property type="term" value="F:ATP binding"/>
    <property type="evidence" value="ECO:0007669"/>
    <property type="project" value="UniProtKB-UniRule"/>
</dbReference>
<keyword evidence="6 10" id="KW-0547">Nucleotide-binding</keyword>
<gene>
    <name evidence="10" type="primary">gltX</name>
    <name evidence="13" type="ORF">MXMO3_02072</name>
</gene>
<evidence type="ECO:0000259" key="11">
    <source>
        <dbReference type="Pfam" id="PF00749"/>
    </source>
</evidence>
<keyword evidence="9 10" id="KW-0030">Aminoacyl-tRNA synthetase</keyword>
<evidence type="ECO:0000256" key="8">
    <source>
        <dbReference type="ARBA" id="ARBA00022917"/>
    </source>
</evidence>
<dbReference type="GO" id="GO:0005829">
    <property type="term" value="C:cytosol"/>
    <property type="evidence" value="ECO:0007669"/>
    <property type="project" value="TreeGrafter"/>
</dbReference>
<protein>
    <recommendedName>
        <fullName evidence="10">Glutamate--tRNA ligase</fullName>
        <ecNumber evidence="10">6.1.1.17</ecNumber>
    </recommendedName>
    <alternativeName>
        <fullName evidence="10">Glutamyl-tRNA synthetase</fullName>
        <shortName evidence="10">GluRS</shortName>
    </alternativeName>
</protein>
<dbReference type="PRINTS" id="PR00987">
    <property type="entry name" value="TRNASYNTHGLU"/>
</dbReference>
<dbReference type="InterPro" id="IPR020751">
    <property type="entry name" value="aa-tRNA-synth_I_codon-bd_sub2"/>
</dbReference>
<dbReference type="CDD" id="cd00808">
    <property type="entry name" value="GluRS_core"/>
    <property type="match status" value="1"/>
</dbReference>
<evidence type="ECO:0000256" key="1">
    <source>
        <dbReference type="ARBA" id="ARBA00004496"/>
    </source>
</evidence>
<dbReference type="RefSeq" id="WP_117395801.1">
    <property type="nucleotide sequence ID" value="NZ_CP021330.1"/>
</dbReference>
<keyword evidence="4 10" id="KW-0963">Cytoplasm</keyword>
<comment type="function">
    <text evidence="10">Catalyzes the attachment of glutamate to tRNA(Glu) in a two-step reaction: glutamate is first activated by ATP to form Glu-AMP and then transferred to the acceptor end of tRNA(Glu).</text>
</comment>
<keyword evidence="5 10" id="KW-0436">Ligase</keyword>
<comment type="subcellular location">
    <subcellularLocation>
        <location evidence="1 10">Cytoplasm</location>
    </subcellularLocation>
</comment>
<evidence type="ECO:0000256" key="6">
    <source>
        <dbReference type="ARBA" id="ARBA00022741"/>
    </source>
</evidence>
<dbReference type="GO" id="GO:0008270">
    <property type="term" value="F:zinc ion binding"/>
    <property type="evidence" value="ECO:0007669"/>
    <property type="project" value="InterPro"/>
</dbReference>
<dbReference type="PROSITE" id="PS00178">
    <property type="entry name" value="AA_TRNA_LIGASE_I"/>
    <property type="match status" value="1"/>
</dbReference>
<dbReference type="Gene3D" id="3.40.50.620">
    <property type="entry name" value="HUPs"/>
    <property type="match status" value="1"/>
</dbReference>
<dbReference type="NCBIfam" id="TIGR00464">
    <property type="entry name" value="gltX_bact"/>
    <property type="match status" value="1"/>
</dbReference>
<dbReference type="InterPro" id="IPR045462">
    <property type="entry name" value="aa-tRNA-synth_I_cd-bd"/>
</dbReference>
<comment type="similarity">
    <text evidence="2 10">Belongs to the class-I aminoacyl-tRNA synthetase family. Glutamate--tRNA ligase type 1 subfamily.</text>
</comment>
<keyword evidence="14" id="KW-1185">Reference proteome</keyword>
<dbReference type="InterPro" id="IPR001412">
    <property type="entry name" value="aa-tRNA-synth_I_CS"/>
</dbReference>
<dbReference type="InterPro" id="IPR014729">
    <property type="entry name" value="Rossmann-like_a/b/a_fold"/>
</dbReference>
<dbReference type="GO" id="GO:0004818">
    <property type="term" value="F:glutamate-tRNA ligase activity"/>
    <property type="evidence" value="ECO:0007669"/>
    <property type="project" value="UniProtKB-UniRule"/>
</dbReference>
<evidence type="ECO:0000256" key="9">
    <source>
        <dbReference type="ARBA" id="ARBA00023146"/>
    </source>
</evidence>
<dbReference type="Pfam" id="PF00749">
    <property type="entry name" value="tRNA-synt_1c"/>
    <property type="match status" value="1"/>
</dbReference>
<keyword evidence="7 10" id="KW-0067">ATP-binding</keyword>
<dbReference type="InterPro" id="IPR049940">
    <property type="entry name" value="GluQ/Sye"/>
</dbReference>
<dbReference type="InterPro" id="IPR033910">
    <property type="entry name" value="GluRS_core"/>
</dbReference>
<feature type="short sequence motif" description="'KMSKS' region" evidence="10">
    <location>
        <begin position="240"/>
        <end position="244"/>
    </location>
</feature>
<dbReference type="HAMAP" id="MF_00022">
    <property type="entry name" value="Glu_tRNA_synth_type1"/>
    <property type="match status" value="1"/>
</dbReference>
<comment type="catalytic activity">
    <reaction evidence="10">
        <text>tRNA(Glu) + L-glutamate + ATP = L-glutamyl-tRNA(Glu) + AMP + diphosphate</text>
        <dbReference type="Rhea" id="RHEA:23540"/>
        <dbReference type="Rhea" id="RHEA-COMP:9663"/>
        <dbReference type="Rhea" id="RHEA-COMP:9680"/>
        <dbReference type="ChEBI" id="CHEBI:29985"/>
        <dbReference type="ChEBI" id="CHEBI:30616"/>
        <dbReference type="ChEBI" id="CHEBI:33019"/>
        <dbReference type="ChEBI" id="CHEBI:78442"/>
        <dbReference type="ChEBI" id="CHEBI:78520"/>
        <dbReference type="ChEBI" id="CHEBI:456215"/>
        <dbReference type="EC" id="6.1.1.17"/>
    </reaction>
</comment>
<organism evidence="13 14">
    <name type="scientific">Maritalea myrionectae</name>
    <dbReference type="NCBI Taxonomy" id="454601"/>
    <lineage>
        <taxon>Bacteria</taxon>
        <taxon>Pseudomonadati</taxon>
        <taxon>Pseudomonadota</taxon>
        <taxon>Alphaproteobacteria</taxon>
        <taxon>Hyphomicrobiales</taxon>
        <taxon>Devosiaceae</taxon>
        <taxon>Maritalea</taxon>
    </lineage>
</organism>
<evidence type="ECO:0000256" key="7">
    <source>
        <dbReference type="ARBA" id="ARBA00022840"/>
    </source>
</evidence>
<evidence type="ECO:0000313" key="14">
    <source>
        <dbReference type="Proteomes" id="UP000258927"/>
    </source>
</evidence>
<dbReference type="EC" id="6.1.1.17" evidence="10"/>
<evidence type="ECO:0000256" key="10">
    <source>
        <dbReference type="HAMAP-Rule" id="MF_00022"/>
    </source>
</evidence>
<comment type="caution">
    <text evidence="10">Lacks conserved residue(s) required for the propagation of feature annotation.</text>
</comment>
<dbReference type="InterPro" id="IPR008925">
    <property type="entry name" value="aa_tRNA-synth_I_cd-bd_sf"/>
</dbReference>
<dbReference type="STRING" id="1122213.GCA_000423365_02370"/>
<evidence type="ECO:0000256" key="5">
    <source>
        <dbReference type="ARBA" id="ARBA00022598"/>
    </source>
</evidence>
<dbReference type="InterPro" id="IPR020058">
    <property type="entry name" value="Glu/Gln-tRNA-synth_Ib_cat-dom"/>
</dbReference>
<evidence type="ECO:0000256" key="3">
    <source>
        <dbReference type="ARBA" id="ARBA00011245"/>
    </source>
</evidence>
<dbReference type="GO" id="GO:0000049">
    <property type="term" value="F:tRNA binding"/>
    <property type="evidence" value="ECO:0007669"/>
    <property type="project" value="InterPro"/>
</dbReference>
<dbReference type="SUPFAM" id="SSF48163">
    <property type="entry name" value="An anticodon-binding domain of class I aminoacyl-tRNA synthetases"/>
    <property type="match status" value="1"/>
</dbReference>
<dbReference type="GO" id="GO:0006424">
    <property type="term" value="P:glutamyl-tRNA aminoacylation"/>
    <property type="evidence" value="ECO:0007669"/>
    <property type="project" value="UniProtKB-UniRule"/>
</dbReference>
<dbReference type="FunFam" id="3.40.50.620:FF:000007">
    <property type="entry name" value="Glutamate--tRNA ligase"/>
    <property type="match status" value="1"/>
</dbReference>
<dbReference type="InterPro" id="IPR000924">
    <property type="entry name" value="Glu/Gln-tRNA-synth"/>
</dbReference>
<dbReference type="Proteomes" id="UP000258927">
    <property type="component" value="Chromosome"/>
</dbReference>
<dbReference type="PANTHER" id="PTHR43311">
    <property type="entry name" value="GLUTAMATE--TRNA LIGASE"/>
    <property type="match status" value="1"/>
</dbReference>
<dbReference type="KEGG" id="mmyr:MXMO3_02072"/>
<dbReference type="Pfam" id="PF19269">
    <property type="entry name" value="Anticodon_2"/>
    <property type="match status" value="1"/>
</dbReference>
<feature type="short sequence motif" description="'HIGH' region" evidence="10">
    <location>
        <begin position="11"/>
        <end position="21"/>
    </location>
</feature>
<dbReference type="EMBL" id="CP021330">
    <property type="protein sequence ID" value="AVX04593.1"/>
    <property type="molecule type" value="Genomic_DNA"/>
</dbReference>
<feature type="domain" description="Glutamyl/glutaminyl-tRNA synthetase class Ib catalytic" evidence="11">
    <location>
        <begin position="5"/>
        <end position="307"/>
    </location>
</feature>
<proteinExistence type="inferred from homology"/>
<keyword evidence="8 10" id="KW-0648">Protein biosynthesis</keyword>
<dbReference type="InterPro" id="IPR004527">
    <property type="entry name" value="Glu-tRNA-ligase_bac/mito"/>
</dbReference>
<sequence length="472" mass="52891">MSKQIITRFAPSPTGFLHIGNARTALFNWALAKSLGGQMLLRIEDTDKERSTEPAIRAIIDGLDWMGLDYDGEPIMQSENIGRHKEVAQQLLDAGHAYKCYCTADELNEMREKARAEGRNAFYDRRWRNKTDADAPAGQPYVVRIKAPLEGEIVIDDKVQGKVTFKAENLDDFIILRSDGSPIYQLAVVVDDHDMGVTHILRGDDHLTNAARQTVIYNAMGWDVPVMAHTPLIHGPDGAKLSKRHGALGVGEYRKMGYLPETIRNYFARLGWSHGDEEIFSSEQFIEWFSFEGLNKAGSRMDFAKLENLNAHYIKEADDKRLFDLMVGLTDELSFEVQKAGLLAHEETVLRALPLLKPRAKTILDLITGAEFIFAQRPLQFEEKALNALDDDSVEMLRALQPELAAIENWDHDTINDVMRGFADAKELKFGKVAQPLRAALTAKAASPGCFDVLELFGKDESLSRLKETTGV</sequence>
<dbReference type="Gene3D" id="1.10.10.350">
    <property type="match status" value="1"/>
</dbReference>
<feature type="binding site" evidence="10">
    <location>
        <position position="243"/>
    </location>
    <ligand>
        <name>ATP</name>
        <dbReference type="ChEBI" id="CHEBI:30616"/>
    </ligand>
</feature>
<evidence type="ECO:0000256" key="2">
    <source>
        <dbReference type="ARBA" id="ARBA00007894"/>
    </source>
</evidence>
<comment type="subunit">
    <text evidence="3 10">Monomer.</text>
</comment>
<reference evidence="13 14" key="1">
    <citation type="submission" date="2017-05" db="EMBL/GenBank/DDBJ databases">
        <title>Genome Analysis of Maritalea myrionectae HL2708#5.</title>
        <authorList>
            <consortium name="Cotde Inc.-PKNU"/>
            <person name="Jang D."/>
            <person name="Oh H.-M."/>
        </authorList>
    </citation>
    <scope>NUCLEOTIDE SEQUENCE [LARGE SCALE GENOMIC DNA]</scope>
    <source>
        <strain evidence="13 14">HL2708#5</strain>
    </source>
</reference>
<accession>A0A2R4MF45</accession>
<feature type="domain" description="Aminoacyl-tRNA synthetase class I anticodon-binding" evidence="12">
    <location>
        <begin position="345"/>
        <end position="468"/>
    </location>
</feature>
<name>A0A2R4MF45_9HYPH</name>
<dbReference type="AlphaFoldDB" id="A0A2R4MF45"/>
<dbReference type="SUPFAM" id="SSF52374">
    <property type="entry name" value="Nucleotidylyl transferase"/>
    <property type="match status" value="1"/>
</dbReference>
<evidence type="ECO:0000259" key="12">
    <source>
        <dbReference type="Pfam" id="PF19269"/>
    </source>
</evidence>
<evidence type="ECO:0000313" key="13">
    <source>
        <dbReference type="EMBL" id="AVX04593.1"/>
    </source>
</evidence>
<evidence type="ECO:0000256" key="4">
    <source>
        <dbReference type="ARBA" id="ARBA00022490"/>
    </source>
</evidence>
<dbReference type="PANTHER" id="PTHR43311:SF2">
    <property type="entry name" value="GLUTAMATE--TRNA LIGASE, MITOCHONDRIAL-RELATED"/>
    <property type="match status" value="1"/>
</dbReference>